<protein>
    <submittedName>
        <fullName evidence="2">Uncharacterized protein</fullName>
    </submittedName>
</protein>
<feature type="compositionally biased region" description="Pro residues" evidence="1">
    <location>
        <begin position="32"/>
        <end position="43"/>
    </location>
</feature>
<reference evidence="3" key="1">
    <citation type="journal article" date="2023" name="Commun. Biol.">
        <title>Genome analysis of Parmales, the sister group of diatoms, reveals the evolutionary specialization of diatoms from phago-mixotrophs to photoautotrophs.</title>
        <authorList>
            <person name="Ban H."/>
            <person name="Sato S."/>
            <person name="Yoshikawa S."/>
            <person name="Yamada K."/>
            <person name="Nakamura Y."/>
            <person name="Ichinomiya M."/>
            <person name="Sato N."/>
            <person name="Blanc-Mathieu R."/>
            <person name="Endo H."/>
            <person name="Kuwata A."/>
            <person name="Ogata H."/>
        </authorList>
    </citation>
    <scope>NUCLEOTIDE SEQUENCE [LARGE SCALE GENOMIC DNA]</scope>
    <source>
        <strain evidence="3">NIES 3700</strain>
    </source>
</reference>
<feature type="compositionally biased region" description="Polar residues" evidence="1">
    <location>
        <begin position="720"/>
        <end position="729"/>
    </location>
</feature>
<sequence>MNVVRFPNREHSDSDTPKSVAKPLFLVSRLTLPPPNPPNPLHPSPSALPAHSSTSKVSVKLGTSPEYASPQTRLLLVDPSSETLSLVHPSLSFLTFVNKLENIASVSKGIVEDRVVVRVLFWGGGCPALYLSPRNEREGRIILNLLKGGVAGLDGEMERVEDRFRAEKAELCGPDSNKGVKMETYESLTLELGASTISIYESDTSEHPISFWGYEQMGLLSNDTDSKVRLHFDDGKSVIFSIGDKEKKKDFCNLIMGRASLPSLLSGGGERILQNNNNDKGVDLDSIIAEKEYQALADKPFDFSTNAPAPSNKVVNEIDRWSNVSKTVNHIPSPSATAISTFEGPLCTCVKYDGDGSLVVEFEGETNTKNTPTNTPIWKQLYFQVVMEPEDPTDEETKVNNPNVLLPSLHAFSNSHKKKMLFKIPLSNGCVVAGGKFDTMGMTVPKKFPFGFGVATPEGTVVFGSADSKVVSQWTSELTKCLTRDLRHYLTAYDASLLTSHLYSVISKDSCVGVLGDVALQIKVHVSKGSGNNSVEVDVLSGGVGRVVTDIGDDKVRVKGSPKRPKSKRGSAKWGQVKGVLGSGQLRTHPKSPRQQRRQQSIEEGDREGDDGSTASGSTVKSQPAPPSHPKRKPSRKPSAMSMKPAPRKLPSPPPTPPRSIKEVEEESTTTDSSVKQLTLDQRINVQLHPAAGGSGVSTGFSTGIPPPPIDVSERISRAETPQTNNKSSTQDDENPSPDEPAKTFYRRLSKGSLSPAKLAEAVKLDEERKKVEGVSKVSLSNWMNMDGVEYFISVTESGKTCDLSWSKNENGTVIGSISLLKCSFDIIDEPEITLSFEGADVVDDINLEPMERVLEGRDGEEWGEKWIERVEDRIREAKREAKLEIEKEKH</sequence>
<keyword evidence="3" id="KW-1185">Reference proteome</keyword>
<evidence type="ECO:0000256" key="1">
    <source>
        <dbReference type="SAM" id="MobiDB-lite"/>
    </source>
</evidence>
<feature type="region of interest" description="Disordered" evidence="1">
    <location>
        <begin position="32"/>
        <end position="63"/>
    </location>
</feature>
<feature type="compositionally biased region" description="Basic residues" evidence="1">
    <location>
        <begin position="588"/>
        <end position="597"/>
    </location>
</feature>
<dbReference type="EMBL" id="BRXW01000600">
    <property type="protein sequence ID" value="GMH68927.1"/>
    <property type="molecule type" value="Genomic_DNA"/>
</dbReference>
<evidence type="ECO:0000313" key="3">
    <source>
        <dbReference type="Proteomes" id="UP001165122"/>
    </source>
</evidence>
<feature type="compositionally biased region" description="Low complexity" evidence="1">
    <location>
        <begin position="44"/>
        <end position="55"/>
    </location>
</feature>
<evidence type="ECO:0000313" key="2">
    <source>
        <dbReference type="EMBL" id="GMH68927.1"/>
    </source>
</evidence>
<feature type="compositionally biased region" description="Polar residues" evidence="1">
    <location>
        <begin position="675"/>
        <end position="685"/>
    </location>
</feature>
<feature type="region of interest" description="Disordered" evidence="1">
    <location>
        <begin position="553"/>
        <end position="748"/>
    </location>
</feature>
<proteinExistence type="predicted"/>
<comment type="caution">
    <text evidence="2">The sequence shown here is derived from an EMBL/GenBank/DDBJ whole genome shotgun (WGS) entry which is preliminary data.</text>
</comment>
<name>A0A9W7E7L6_9STRA</name>
<feature type="compositionally biased region" description="Basic residues" evidence="1">
    <location>
        <begin position="558"/>
        <end position="571"/>
    </location>
</feature>
<gene>
    <name evidence="2" type="ORF">TrLO_g1248</name>
</gene>
<feature type="compositionally biased region" description="Pro residues" evidence="1">
    <location>
        <begin position="648"/>
        <end position="658"/>
    </location>
</feature>
<accession>A0A9W7E7L6</accession>
<dbReference type="AlphaFoldDB" id="A0A9W7E7L6"/>
<organism evidence="2 3">
    <name type="scientific">Triparma laevis f. longispina</name>
    <dbReference type="NCBI Taxonomy" id="1714387"/>
    <lineage>
        <taxon>Eukaryota</taxon>
        <taxon>Sar</taxon>
        <taxon>Stramenopiles</taxon>
        <taxon>Ochrophyta</taxon>
        <taxon>Bolidophyceae</taxon>
        <taxon>Parmales</taxon>
        <taxon>Triparmaceae</taxon>
        <taxon>Triparma</taxon>
    </lineage>
</organism>
<dbReference type="Proteomes" id="UP001165122">
    <property type="component" value="Unassembled WGS sequence"/>
</dbReference>
<dbReference type="OrthoDB" id="206673at2759"/>
<feature type="compositionally biased region" description="Polar residues" evidence="1">
    <location>
        <begin position="613"/>
        <end position="622"/>
    </location>
</feature>